<comment type="catalytic activity">
    <reaction evidence="1 11">
        <text>[protein]-peptidylproline (omega=180) = [protein]-peptidylproline (omega=0)</text>
        <dbReference type="Rhea" id="RHEA:16237"/>
        <dbReference type="Rhea" id="RHEA-COMP:10747"/>
        <dbReference type="Rhea" id="RHEA-COMP:10748"/>
        <dbReference type="ChEBI" id="CHEBI:83833"/>
        <dbReference type="ChEBI" id="CHEBI:83834"/>
        <dbReference type="EC" id="5.2.1.8"/>
    </reaction>
</comment>
<dbReference type="NCBIfam" id="NF003356">
    <property type="entry name" value="PRK04405.1"/>
    <property type="match status" value="1"/>
</dbReference>
<dbReference type="InterPro" id="IPR050245">
    <property type="entry name" value="PrsA_foldase"/>
</dbReference>
<dbReference type="GO" id="GO:0003755">
    <property type="term" value="F:peptidyl-prolyl cis-trans isomerase activity"/>
    <property type="evidence" value="ECO:0007669"/>
    <property type="project" value="UniProtKB-UniRule"/>
</dbReference>
<dbReference type="AlphaFoldDB" id="A0A0R2CKV2"/>
<dbReference type="HAMAP" id="MF_01145">
    <property type="entry name" value="Foldase_PrsA"/>
    <property type="match status" value="1"/>
</dbReference>
<dbReference type="InterPro" id="IPR046357">
    <property type="entry name" value="PPIase_dom_sf"/>
</dbReference>
<feature type="signal peptide" evidence="12">
    <location>
        <begin position="1"/>
        <end position="24"/>
    </location>
</feature>
<keyword evidence="5 11" id="KW-0732">Signal</keyword>
<evidence type="ECO:0000256" key="8">
    <source>
        <dbReference type="ARBA" id="ARBA00023139"/>
    </source>
</evidence>
<evidence type="ECO:0000256" key="12">
    <source>
        <dbReference type="SAM" id="SignalP"/>
    </source>
</evidence>
<protein>
    <recommendedName>
        <fullName evidence="11">Foldase protein PrsA</fullName>
        <ecNumber evidence="11">5.2.1.8</ecNumber>
    </recommendedName>
</protein>
<evidence type="ECO:0000256" key="9">
    <source>
        <dbReference type="ARBA" id="ARBA00023235"/>
    </source>
</evidence>
<evidence type="ECO:0000313" key="15">
    <source>
        <dbReference type="Proteomes" id="UP000051131"/>
    </source>
</evidence>
<dbReference type="Pfam" id="PF00639">
    <property type="entry name" value="Rotamase"/>
    <property type="match status" value="1"/>
</dbReference>
<keyword evidence="4 11" id="KW-1003">Cell membrane</keyword>
<dbReference type="GO" id="GO:0005886">
    <property type="term" value="C:plasma membrane"/>
    <property type="evidence" value="ECO:0007669"/>
    <property type="project" value="UniProtKB-SubCell"/>
</dbReference>
<dbReference type="PATRIC" id="fig|1423729.3.peg.591"/>
<gene>
    <name evidence="11" type="primary">prsA</name>
    <name evidence="14" type="ORF">FC80_GL000585</name>
</gene>
<keyword evidence="7 11" id="KW-0472">Membrane</keyword>
<dbReference type="SUPFAM" id="SSF54534">
    <property type="entry name" value="FKBP-like"/>
    <property type="match status" value="1"/>
</dbReference>
<evidence type="ECO:0000256" key="3">
    <source>
        <dbReference type="ARBA" id="ARBA00006071"/>
    </source>
</evidence>
<dbReference type="InterPro" id="IPR000297">
    <property type="entry name" value="PPIase_PpiC"/>
</dbReference>
<sequence>MDVYFIMKKWLLALAGILMTVSLAACSKTVATTSGGKITESAYYDSMKKTSSGKQILQQMILDKVLEKQYGSKVSAKQVNAQYNTYASQYGSSFSSVLSENSLTKSSFKQQLRSNLLLREAVKANTTITEKQLEKQWKSYQPKTTVAHILVAKKATAEKVIKLLQAGGNFTELAKKYSTDTATKNKGGKLSAFDNTDTSLVSAFKKAAFALKQGEYTTTPVKTSYGYHIIKSIKRPAKGKMSAHISELKKQIIDSDMNDSSLLQTVIGKVLKKGNVSIKDNDLKDILSSYLSTSSSSSSSSSN</sequence>
<keyword evidence="6 11" id="KW-0697">Rotamase</keyword>
<dbReference type="InterPro" id="IPR023059">
    <property type="entry name" value="Foldase_PrsA"/>
</dbReference>
<dbReference type="PANTHER" id="PTHR47245">
    <property type="entry name" value="PEPTIDYLPROLYL ISOMERASE"/>
    <property type="match status" value="1"/>
</dbReference>
<evidence type="ECO:0000256" key="2">
    <source>
        <dbReference type="ARBA" id="ARBA00004193"/>
    </source>
</evidence>
<evidence type="ECO:0000256" key="5">
    <source>
        <dbReference type="ARBA" id="ARBA00022729"/>
    </source>
</evidence>
<proteinExistence type="inferred from homology"/>
<dbReference type="PANTHER" id="PTHR47245:SF1">
    <property type="entry name" value="FOLDASE PROTEIN PRSA"/>
    <property type="match status" value="1"/>
</dbReference>
<evidence type="ECO:0000256" key="10">
    <source>
        <dbReference type="ARBA" id="ARBA00023288"/>
    </source>
</evidence>
<evidence type="ECO:0000259" key="13">
    <source>
        <dbReference type="PROSITE" id="PS50198"/>
    </source>
</evidence>
<dbReference type="SUPFAM" id="SSF109998">
    <property type="entry name" value="Triger factor/SurA peptide-binding domain-like"/>
    <property type="match status" value="1"/>
</dbReference>
<dbReference type="PROSITE" id="PS50198">
    <property type="entry name" value="PPIC_PPIASE_2"/>
    <property type="match status" value="1"/>
</dbReference>
<dbReference type="GO" id="GO:0015031">
    <property type="term" value="P:protein transport"/>
    <property type="evidence" value="ECO:0007669"/>
    <property type="project" value="InterPro"/>
</dbReference>
<evidence type="ECO:0000256" key="7">
    <source>
        <dbReference type="ARBA" id="ARBA00023136"/>
    </source>
</evidence>
<dbReference type="STRING" id="1423729.FC80_GL000585"/>
<feature type="chain" id="PRO_5039188012" description="Foldase protein PrsA" evidence="12">
    <location>
        <begin position="25"/>
        <end position="303"/>
    </location>
</feature>
<dbReference type="EC" id="5.2.1.8" evidence="11"/>
<evidence type="ECO:0000313" key="14">
    <source>
        <dbReference type="EMBL" id="KRM90596.1"/>
    </source>
</evidence>
<dbReference type="Proteomes" id="UP000051131">
    <property type="component" value="Unassembled WGS sequence"/>
</dbReference>
<comment type="similarity">
    <text evidence="3 11">Belongs to the PrsA family.</text>
</comment>
<comment type="subcellular location">
    <subcellularLocation>
        <location evidence="2">Cell membrane</location>
        <topology evidence="2">Lipid-anchor</topology>
    </subcellularLocation>
</comment>
<evidence type="ECO:0000256" key="4">
    <source>
        <dbReference type="ARBA" id="ARBA00022475"/>
    </source>
</evidence>
<feature type="domain" description="PpiC" evidence="13">
    <location>
        <begin position="141"/>
        <end position="234"/>
    </location>
</feature>
<reference evidence="14 15" key="1">
    <citation type="journal article" date="2015" name="Genome Announc.">
        <title>Expanding the biotechnology potential of lactobacilli through comparative genomics of 213 strains and associated genera.</title>
        <authorList>
            <person name="Sun Z."/>
            <person name="Harris H.M."/>
            <person name="McCann A."/>
            <person name="Guo C."/>
            <person name="Argimon S."/>
            <person name="Zhang W."/>
            <person name="Yang X."/>
            <person name="Jeffery I.B."/>
            <person name="Cooney J.C."/>
            <person name="Kagawa T.F."/>
            <person name="Liu W."/>
            <person name="Song Y."/>
            <person name="Salvetti E."/>
            <person name="Wrobel A."/>
            <person name="Rasinkangas P."/>
            <person name="Parkhill J."/>
            <person name="Rea M.C."/>
            <person name="O'Sullivan O."/>
            <person name="Ritari J."/>
            <person name="Douillard F.P."/>
            <person name="Paul Ross R."/>
            <person name="Yang R."/>
            <person name="Briner A.E."/>
            <person name="Felis G.E."/>
            <person name="de Vos W.M."/>
            <person name="Barrangou R."/>
            <person name="Klaenhammer T.R."/>
            <person name="Caufield P.W."/>
            <person name="Cui Y."/>
            <person name="Zhang H."/>
            <person name="O'Toole P.W."/>
        </authorList>
    </citation>
    <scope>NUCLEOTIDE SEQUENCE [LARGE SCALE GENOMIC DNA]</scope>
    <source>
        <strain evidence="14 15">DSM 21116</strain>
    </source>
</reference>
<keyword evidence="10" id="KW-0449">Lipoprotein</keyword>
<evidence type="ECO:0000256" key="6">
    <source>
        <dbReference type="ARBA" id="ARBA00023110"/>
    </source>
</evidence>
<dbReference type="EMBL" id="AYZE01000014">
    <property type="protein sequence ID" value="KRM90596.1"/>
    <property type="molecule type" value="Genomic_DNA"/>
</dbReference>
<dbReference type="Gene3D" id="3.10.50.40">
    <property type="match status" value="1"/>
</dbReference>
<keyword evidence="8" id="KW-0564">Palmitate</keyword>
<comment type="function">
    <text evidence="11">Plays a major role in protein secretion by helping the post-translocational extracellular folding of several secreted proteins.</text>
</comment>
<keyword evidence="9 11" id="KW-0413">Isomerase</keyword>
<accession>A0A0R2CKV2</accession>
<evidence type="ECO:0000256" key="11">
    <source>
        <dbReference type="HAMAP-Rule" id="MF_01145"/>
    </source>
</evidence>
<keyword evidence="15" id="KW-1185">Reference proteome</keyword>
<dbReference type="GO" id="GO:0006457">
    <property type="term" value="P:protein folding"/>
    <property type="evidence" value="ECO:0007669"/>
    <property type="project" value="UniProtKB-UniRule"/>
</dbReference>
<organism evidence="14 15">
    <name type="scientific">Liquorilactobacillus cacaonum DSM 21116</name>
    <dbReference type="NCBI Taxonomy" id="1423729"/>
    <lineage>
        <taxon>Bacteria</taxon>
        <taxon>Bacillati</taxon>
        <taxon>Bacillota</taxon>
        <taxon>Bacilli</taxon>
        <taxon>Lactobacillales</taxon>
        <taxon>Lactobacillaceae</taxon>
        <taxon>Liquorilactobacillus</taxon>
    </lineage>
</organism>
<evidence type="ECO:0000256" key="1">
    <source>
        <dbReference type="ARBA" id="ARBA00000971"/>
    </source>
</evidence>
<comment type="caution">
    <text evidence="14">The sequence shown here is derived from an EMBL/GenBank/DDBJ whole genome shotgun (WGS) entry which is preliminary data.</text>
</comment>
<dbReference type="Gene3D" id="1.10.3120.10">
    <property type="entry name" value="Trigger factor, C-terminal domain"/>
    <property type="match status" value="1"/>
</dbReference>
<dbReference type="InterPro" id="IPR027304">
    <property type="entry name" value="Trigger_fact/SurA_dom_sf"/>
</dbReference>
<name>A0A0R2CKV2_9LACO</name>
<dbReference type="InterPro" id="IPR037041">
    <property type="entry name" value="Trigger_fac_C_sf"/>
</dbReference>